<keyword evidence="3" id="KW-1185">Reference proteome</keyword>
<gene>
    <name evidence="2" type="ORF">QFZ34_002115</name>
</gene>
<protein>
    <submittedName>
        <fullName evidence="2">Uncharacterized protein</fullName>
    </submittedName>
</protein>
<reference evidence="2 3" key="1">
    <citation type="submission" date="2023-07" db="EMBL/GenBank/DDBJ databases">
        <title>Comparative genomics of wheat-associated soil bacteria to identify genetic determinants of phenazine resistance.</title>
        <authorList>
            <person name="Mouncey N."/>
        </authorList>
    </citation>
    <scope>NUCLEOTIDE SEQUENCE [LARGE SCALE GENOMIC DNA]</scope>
    <source>
        <strain evidence="2 3">W4I11</strain>
    </source>
</reference>
<accession>A0ABU0S854</accession>
<evidence type="ECO:0000256" key="1">
    <source>
        <dbReference type="SAM" id="Coils"/>
    </source>
</evidence>
<evidence type="ECO:0000313" key="3">
    <source>
        <dbReference type="Proteomes" id="UP001237780"/>
    </source>
</evidence>
<feature type="coiled-coil region" evidence="1">
    <location>
        <begin position="85"/>
        <end position="148"/>
    </location>
</feature>
<dbReference type="RefSeq" id="WP_307280300.1">
    <property type="nucleotide sequence ID" value="NZ_JAUSZT010000003.1"/>
</dbReference>
<proteinExistence type="predicted"/>
<organism evidence="2 3">
    <name type="scientific">Phyllobacterium ifriqiyense</name>
    <dbReference type="NCBI Taxonomy" id="314238"/>
    <lineage>
        <taxon>Bacteria</taxon>
        <taxon>Pseudomonadati</taxon>
        <taxon>Pseudomonadota</taxon>
        <taxon>Alphaproteobacteria</taxon>
        <taxon>Hyphomicrobiales</taxon>
        <taxon>Phyllobacteriaceae</taxon>
        <taxon>Phyllobacterium</taxon>
    </lineage>
</organism>
<name>A0ABU0S854_9HYPH</name>
<keyword evidence="1" id="KW-0175">Coiled coil</keyword>
<dbReference type="EMBL" id="JAUSZT010000003">
    <property type="protein sequence ID" value="MDQ0996933.1"/>
    <property type="molecule type" value="Genomic_DNA"/>
</dbReference>
<dbReference type="Proteomes" id="UP001237780">
    <property type="component" value="Unassembled WGS sequence"/>
</dbReference>
<evidence type="ECO:0000313" key="2">
    <source>
        <dbReference type="EMBL" id="MDQ0996933.1"/>
    </source>
</evidence>
<sequence>MTAPNNPTPEVELEPVAWAFNRPETPYQFWTTNPEADNLKREKLIPLVRLDQVAAAISRLTAERDGFEARLISCDENLTHTLKSYTEMTLERDRAERRVKELEANRDTWKASRDRWKAVCVPERVLELEAAEASNKLLSERVAVLEGALEPAEKLILSLYRTWIADDTTATPSAGSEVGQVYYDLRRARDAREGK</sequence>
<comment type="caution">
    <text evidence="2">The sequence shown here is derived from an EMBL/GenBank/DDBJ whole genome shotgun (WGS) entry which is preliminary data.</text>
</comment>